<dbReference type="SMART" id="SM00089">
    <property type="entry name" value="PKD"/>
    <property type="match status" value="6"/>
</dbReference>
<dbReference type="SMART" id="SM00409">
    <property type="entry name" value="IG"/>
    <property type="match status" value="5"/>
</dbReference>
<protein>
    <submittedName>
        <fullName evidence="5">Putative secreted protein (Por secretion system target)</fullName>
    </submittedName>
</protein>
<evidence type="ECO:0000259" key="4">
    <source>
        <dbReference type="SMART" id="SM00409"/>
    </source>
</evidence>
<keyword evidence="1" id="KW-0732">Signal</keyword>
<feature type="domain" description="Immunoglobulin" evidence="4">
    <location>
        <begin position="788"/>
        <end position="850"/>
    </location>
</feature>
<comment type="caution">
    <text evidence="5">The sequence shown here is derived from an EMBL/GenBank/DDBJ whole genome shotgun (WGS) entry which is preliminary data.</text>
</comment>
<feature type="domain" description="PKD/Chitinase" evidence="3">
    <location>
        <begin position="928"/>
        <end position="996"/>
    </location>
</feature>
<feature type="domain" description="Immunoglobulin" evidence="4">
    <location>
        <begin position="860"/>
        <end position="924"/>
    </location>
</feature>
<dbReference type="InterPro" id="IPR026444">
    <property type="entry name" value="Secre_tail"/>
</dbReference>
<dbReference type="Proteomes" id="UP000294689">
    <property type="component" value="Unassembled WGS sequence"/>
</dbReference>
<keyword evidence="2" id="KW-1133">Transmembrane helix</keyword>
<accession>A0A4R7PYE7</accession>
<dbReference type="NCBIfam" id="TIGR04183">
    <property type="entry name" value="Por_Secre_tail"/>
    <property type="match status" value="1"/>
</dbReference>
<reference evidence="5 6" key="1">
    <citation type="submission" date="2019-03" db="EMBL/GenBank/DDBJ databases">
        <title>Genomic Encyclopedia of Archaeal and Bacterial Type Strains, Phase II (KMG-II): from individual species to whole genera.</title>
        <authorList>
            <person name="Goeker M."/>
        </authorList>
    </citation>
    <scope>NUCLEOTIDE SEQUENCE [LARGE SCALE GENOMIC DNA]</scope>
    <source>
        <strain evidence="5 6">DSM 28135</strain>
    </source>
</reference>
<feature type="domain" description="Immunoglobulin" evidence="4">
    <location>
        <begin position="1076"/>
        <end position="1138"/>
    </location>
</feature>
<evidence type="ECO:0000256" key="1">
    <source>
        <dbReference type="ARBA" id="ARBA00022729"/>
    </source>
</evidence>
<feature type="domain" description="PKD/Chitinase" evidence="3">
    <location>
        <begin position="1000"/>
        <end position="1070"/>
    </location>
</feature>
<sequence length="1468" mass="155072">MKSPNCFRVYIGQSYDYFLLVLIFLFNCILGFGQEYPKDEAINSVDWSIYKSPSNLPGYLIPFNDPVTGNKVTRISDINTFGCDCSQLRHRYAKNQPWNSDGTLIMTSGSPSKILDGSTFKVLYESHTKALWSNTHPHYTYDTSSNSTFVKKNIITGVITVLHTFSKYSAVSIGNDEGNLSNDDRYVALIGTSGSNKSVIVYDILNDVIISEKSLGTVEIDWVSVSQSGNFVVISGYSDGSGPFQGIKSYDKFMNNEVHLYSGRPHGDIGFDTQGNEVYVAYQGPSGYSLSYARLDNGAIQGLFPYSGAEGDRGLWGGHISTRNLERPGWAYVSDQGHPTDVNKHEATRENFAIKLDDTQTIERFGKHHSNLNVNSSYYHQAQAVPNRNGTKMLFASNWDDSSLKNSTYPVMFVVEATQSKTSITANAGTDVSICEGNDTKLTATGGSSYLWSTGETTASITVKPEATTTYTVTAYDSSGNNSDTDDVVVTVNPLPTVSAGPDVNLNLGEAITLTASGADSYLWSTGATTASIEVSPNSTTTYTVTGTTNNCEASDAVTVFSVEASVNANAGEDTIICQGSTATLTATGGTSYLWNTGATTASIEVSPIETTTYTVTAYDATGDKSDTDEVLVAVNPLPTVDAGKDVTINSGESVVLTATGTESFKWDTGATEASITVSPTATKTYTVTGTTKGCEVTDTIIVTVLNKSEITANAGKDQTICEGASATLTATGGTSYLWNTGATTASIEVSPIETTTYSVTAYDAKGDKSDTDEVLVTVNPLPTVDAGKDVTINSGENITLTAIGTKTFKWDTGATEASITVSPSATKTYTVTGTTNGCEVTDTVTVTVLNSTQTTADAGMDQTICEGASVTLTATGGDSFLWNTGATTPTIKVSPSQTTTYTVTVSDTSGNTSDTDDVVVTVNPLPTVDAGKNKVIKIGESITLTATGAQSYIWNTGATEASITVSPSTTTTYTVIGSTNGCDATDTITVRVQGSNEVVVDAGKDQSICEGGSVILTATGGETYLWNTGITTASIEVSPSETTTYTVTAYDSKGNPSDSDDVIVTVNPIPIVDAGKDVTINLGESVVLSATGSNNYQWSTGVSGPSINVSPTSTQTYTVTGTSNTCEATDSVTVTVLNTDTTAVKANAGLDQIICYGTSTTLTATGGDTYLWNTGETTSSINVSPTATTKFTVTAYKGDVSSTDEVVVYVDAKPNVTITNGAEAAILEGEFITLSATGADSYLWSNGATEPNIAVSPRATKTYSVTGTINNCEAQKSVVVNVFEKVVANAGSDVTLCRNEKTVLTADGPKNSSYLWSTGETTKSITVEPKSDTEYSVMVYHELDSDTDNVMVKVVNCNSPQGSGQSGQLVQTLEPSRELNDGLTELEFVVYPNPTYGDVNIKISGLTNLSSIHLYDLSGKALYNETINDGEIQSYTKTLDLSQYTSGIYLLQLVDDNRVVTKKIILK</sequence>
<feature type="transmembrane region" description="Helical" evidence="2">
    <location>
        <begin position="15"/>
        <end position="33"/>
    </location>
</feature>
<dbReference type="EMBL" id="SOBW01000008">
    <property type="protein sequence ID" value="TDU40015.1"/>
    <property type="molecule type" value="Genomic_DNA"/>
</dbReference>
<dbReference type="Pfam" id="PF18962">
    <property type="entry name" value="Por_Secre_tail"/>
    <property type="match status" value="1"/>
</dbReference>
<dbReference type="InterPro" id="IPR022409">
    <property type="entry name" value="PKD/Chitinase_dom"/>
</dbReference>
<organism evidence="5 6">
    <name type="scientific">Gelidibacter sediminis</name>
    <dbReference type="NCBI Taxonomy" id="1608710"/>
    <lineage>
        <taxon>Bacteria</taxon>
        <taxon>Pseudomonadati</taxon>
        <taxon>Bacteroidota</taxon>
        <taxon>Flavobacteriia</taxon>
        <taxon>Flavobacteriales</taxon>
        <taxon>Flavobacteriaceae</taxon>
        <taxon>Gelidibacter</taxon>
    </lineage>
</organism>
<keyword evidence="2" id="KW-0472">Membrane</keyword>
<keyword evidence="6" id="KW-1185">Reference proteome</keyword>
<feature type="domain" description="PKD/Chitinase" evidence="3">
    <location>
        <begin position="1072"/>
        <end position="1140"/>
    </location>
</feature>
<proteinExistence type="predicted"/>
<name>A0A4R7PYE7_9FLAO</name>
<evidence type="ECO:0000313" key="5">
    <source>
        <dbReference type="EMBL" id="TDU40015.1"/>
    </source>
</evidence>
<dbReference type="OrthoDB" id="9765926at2"/>
<evidence type="ECO:0000256" key="2">
    <source>
        <dbReference type="SAM" id="Phobius"/>
    </source>
</evidence>
<feature type="domain" description="PKD/Chitinase" evidence="3">
    <location>
        <begin position="856"/>
        <end position="926"/>
    </location>
</feature>
<dbReference type="InterPro" id="IPR003599">
    <property type="entry name" value="Ig_sub"/>
</dbReference>
<evidence type="ECO:0000259" key="3">
    <source>
        <dbReference type="SMART" id="SM00089"/>
    </source>
</evidence>
<dbReference type="RefSeq" id="WP_133758059.1">
    <property type="nucleotide sequence ID" value="NZ_SOBW01000008.1"/>
</dbReference>
<feature type="domain" description="Immunoglobulin" evidence="4">
    <location>
        <begin position="644"/>
        <end position="706"/>
    </location>
</feature>
<evidence type="ECO:0000313" key="6">
    <source>
        <dbReference type="Proteomes" id="UP000294689"/>
    </source>
</evidence>
<feature type="domain" description="PKD/Chitinase" evidence="3">
    <location>
        <begin position="1212"/>
        <end position="1284"/>
    </location>
</feature>
<gene>
    <name evidence="5" type="ORF">BXY82_2054</name>
</gene>
<feature type="domain" description="PKD/Chitinase" evidence="3">
    <location>
        <begin position="640"/>
        <end position="708"/>
    </location>
</feature>
<feature type="domain" description="Immunoglobulin" evidence="4">
    <location>
        <begin position="932"/>
        <end position="994"/>
    </location>
</feature>
<keyword evidence="2" id="KW-0812">Transmembrane</keyword>